<feature type="compositionally biased region" description="Low complexity" evidence="1">
    <location>
        <begin position="507"/>
        <end position="523"/>
    </location>
</feature>
<reference evidence="2 3" key="1">
    <citation type="journal article" date="2021" name="MBio">
        <title>A New Model Trypanosomatid, Novymonas esmeraldas: Genomic Perception of Its 'Candidatus Pandoraea novymonadis' Endosymbiont.</title>
        <authorList>
            <person name="Zakharova A."/>
            <person name="Saura A."/>
            <person name="Butenko A."/>
            <person name="Podesvova L."/>
            <person name="Warmusova S."/>
            <person name="Kostygov A.Y."/>
            <person name="Nenarokova A."/>
            <person name="Lukes J."/>
            <person name="Opperdoes F.R."/>
            <person name="Yurchenko V."/>
        </authorList>
    </citation>
    <scope>NUCLEOTIDE SEQUENCE [LARGE SCALE GENOMIC DNA]</scope>
    <source>
        <strain evidence="2 3">E262AT.01</strain>
    </source>
</reference>
<feature type="region of interest" description="Disordered" evidence="1">
    <location>
        <begin position="507"/>
        <end position="612"/>
    </location>
</feature>
<accession>A0AAW0ETS4</accession>
<proteinExistence type="predicted"/>
<protein>
    <recommendedName>
        <fullName evidence="4">Right handed beta helix domain-containing protein</fullName>
    </recommendedName>
</protein>
<feature type="region of interest" description="Disordered" evidence="1">
    <location>
        <begin position="1549"/>
        <end position="1577"/>
    </location>
</feature>
<feature type="compositionally biased region" description="Low complexity" evidence="1">
    <location>
        <begin position="182"/>
        <end position="208"/>
    </location>
</feature>
<feature type="compositionally biased region" description="Acidic residues" evidence="1">
    <location>
        <begin position="2170"/>
        <end position="2180"/>
    </location>
</feature>
<organism evidence="2 3">
    <name type="scientific">Novymonas esmeraldas</name>
    <dbReference type="NCBI Taxonomy" id="1808958"/>
    <lineage>
        <taxon>Eukaryota</taxon>
        <taxon>Discoba</taxon>
        <taxon>Euglenozoa</taxon>
        <taxon>Kinetoplastea</taxon>
        <taxon>Metakinetoplastina</taxon>
        <taxon>Trypanosomatida</taxon>
        <taxon>Trypanosomatidae</taxon>
        <taxon>Novymonas</taxon>
    </lineage>
</organism>
<feature type="compositionally biased region" description="Low complexity" evidence="1">
    <location>
        <begin position="909"/>
        <end position="934"/>
    </location>
</feature>
<feature type="compositionally biased region" description="Low complexity" evidence="1">
    <location>
        <begin position="543"/>
        <end position="557"/>
    </location>
</feature>
<feature type="region of interest" description="Disordered" evidence="1">
    <location>
        <begin position="1955"/>
        <end position="1988"/>
    </location>
</feature>
<feature type="compositionally biased region" description="Low complexity" evidence="1">
    <location>
        <begin position="142"/>
        <end position="174"/>
    </location>
</feature>
<feature type="region of interest" description="Disordered" evidence="1">
    <location>
        <begin position="2480"/>
        <end position="2506"/>
    </location>
</feature>
<feature type="compositionally biased region" description="Acidic residues" evidence="1">
    <location>
        <begin position="1888"/>
        <end position="1909"/>
    </location>
</feature>
<evidence type="ECO:0000313" key="2">
    <source>
        <dbReference type="EMBL" id="KAK7196834.1"/>
    </source>
</evidence>
<gene>
    <name evidence="2" type="ORF">NESM_000624400</name>
</gene>
<feature type="region of interest" description="Disordered" evidence="1">
    <location>
        <begin position="1885"/>
        <end position="1926"/>
    </location>
</feature>
<feature type="region of interest" description="Disordered" evidence="1">
    <location>
        <begin position="2144"/>
        <end position="2192"/>
    </location>
</feature>
<feature type="region of interest" description="Disordered" evidence="1">
    <location>
        <begin position="898"/>
        <end position="952"/>
    </location>
</feature>
<feature type="compositionally biased region" description="Low complexity" evidence="1">
    <location>
        <begin position="1957"/>
        <end position="1988"/>
    </location>
</feature>
<dbReference type="PANTHER" id="PTHR24216">
    <property type="entry name" value="PAXILLIN-RELATED"/>
    <property type="match status" value="1"/>
</dbReference>
<keyword evidence="3" id="KW-1185">Reference proteome</keyword>
<feature type="region of interest" description="Disordered" evidence="1">
    <location>
        <begin position="802"/>
        <end position="854"/>
    </location>
</feature>
<name>A0AAW0ETS4_9TRYP</name>
<dbReference type="Proteomes" id="UP001430356">
    <property type="component" value="Unassembled WGS sequence"/>
</dbReference>
<feature type="compositionally biased region" description="Basic and acidic residues" evidence="1">
    <location>
        <begin position="598"/>
        <end position="609"/>
    </location>
</feature>
<dbReference type="PANTHER" id="PTHR24216:SF65">
    <property type="entry name" value="PAXILLIN-LIKE PROTEIN 1"/>
    <property type="match status" value="1"/>
</dbReference>
<dbReference type="EMBL" id="JAECZO010000087">
    <property type="protein sequence ID" value="KAK7196834.1"/>
    <property type="molecule type" value="Genomic_DNA"/>
</dbReference>
<feature type="region of interest" description="Disordered" evidence="1">
    <location>
        <begin position="1765"/>
        <end position="1786"/>
    </location>
</feature>
<feature type="compositionally biased region" description="Pro residues" evidence="1">
    <location>
        <begin position="842"/>
        <end position="854"/>
    </location>
</feature>
<comment type="caution">
    <text evidence="2">The sequence shown here is derived from an EMBL/GenBank/DDBJ whole genome shotgun (WGS) entry which is preliminary data.</text>
</comment>
<feature type="region of interest" description="Disordered" evidence="1">
    <location>
        <begin position="119"/>
        <end position="208"/>
    </location>
</feature>
<feature type="region of interest" description="Disordered" evidence="1">
    <location>
        <begin position="383"/>
        <end position="402"/>
    </location>
</feature>
<evidence type="ECO:0000256" key="1">
    <source>
        <dbReference type="SAM" id="MobiDB-lite"/>
    </source>
</evidence>
<evidence type="ECO:0000313" key="3">
    <source>
        <dbReference type="Proteomes" id="UP001430356"/>
    </source>
</evidence>
<feature type="compositionally biased region" description="Low complexity" evidence="1">
    <location>
        <begin position="2496"/>
        <end position="2506"/>
    </location>
</feature>
<feature type="region of interest" description="Disordered" evidence="1">
    <location>
        <begin position="1315"/>
        <end position="1349"/>
    </location>
</feature>
<feature type="compositionally biased region" description="Basic residues" evidence="1">
    <location>
        <begin position="817"/>
        <end position="830"/>
    </location>
</feature>
<evidence type="ECO:0008006" key="4">
    <source>
        <dbReference type="Google" id="ProtNLM"/>
    </source>
</evidence>
<feature type="region of interest" description="Disordered" evidence="1">
    <location>
        <begin position="2046"/>
        <end position="2071"/>
    </location>
</feature>
<feature type="region of interest" description="Disordered" evidence="1">
    <location>
        <begin position="1157"/>
        <end position="1180"/>
    </location>
</feature>
<feature type="compositionally biased region" description="Low complexity" evidence="1">
    <location>
        <begin position="1160"/>
        <end position="1179"/>
    </location>
</feature>
<sequence>MPSKAYVQLLQRLYIHFMRNSGRNKPDGIADVSLVDDDDLTRWFVQLRYTDENNAPFYVSVELVFSEEGAEETEEAAAAAAVATEQLHGPTAGATRLQQRPPRQVGPSASAVAMATTARLHGGGGGTATEAAASSPPPSPPQQQQQQTSPSSSLPAASRPAVEAAAGSGGASDARPGRPHHGTAAAPAATAAPPAPPDTHATPSPAVASAAAAAAASSPPAPARRGLVARMPLVFIVAPRLVASFIHHGALCSLELMAQHWEPTPENMALLFMALLDTLNPFAGDGRVTVEEAERVESRREAAIAAGGRGGVGAAASSSCAAAYTGEEHMLGLDYIRRAHPHLFRRYVGPRTASSVDMVAAAPSHTATTSSSNSAVVAAGDGGAGIASPGQHRHRSGLLGDGPTAAAAAAAASTSSSASVSPAIAATGAPTATATPSAAAPAVGTSVRGSATAHTLRDVPHLNTAVYDALVATYAPQPPPPPVVLLLDSPALLADADGGRLLPRGVRGVQEQQQQQQSAAASADAGHTEDDGEANTSSGGGSTNINTTTTAAAAVAAPPSPPFAPASSAERVLRERPPARSHVAYAPTQWRALPASARPHDAEKDKDEPPQQQRVAELWIPLALPPPPPPPPPSGVATSVQAVAAEAAGVTHVLRLADDGTGSGDAAPAPHALEVHLVGDAVDHVRRAPVACVLRNMRVSVAPARRWGGDPHVGGAAPLRFSLQSSTAPSPGGDVHACVIPPGLTLHCQNMFLYGHLRILGRLVLENCVFVGSMVVEELASVHVSRSELALMPDDRLLLFHAPPSRGGGGVAASARPRPRRRRRRPRRHSHGEEAAVESGPGSPPPPQPQPPPALFYAHRRECVLVLDSSRVEVCGDTHIYRLMPESFAAAAAAAGGAAVRRERRVRDTSTTAAASADNDASASSSGGSSGSSSDVDDDTAGTPATSSPPPVAAMMTVLRSLLLVSNQGHLRLVRCTVHPGRHTERTISAEQDAVVDVAYCTITAAISSAVSVQGCRAHLERCLLEGNTAADANDSGGDRRRPPPVRVSDATRCTGLNVELGGTLTARHCTARHLYFAFCVIAHSVAHLYRCHATEVVNGFTIDASAATLDGCSAHTNHVGVFALRGSKCVLTDDSCGSFPRRCSLLGEAHEAARRTVLAEQQQQQQQRGEGAPRQRGGSPIDALWASATAVADSTARVAQLARRYYAERLPRSGTLSDAATAAAVDDDHGEHPRDYFGGRFSLEVRDAALKATAVTLVNAHDTSVYVYENASVELVECVLWSTVEAVDAANAAAATVAAALGSEDALVRAAAGLQRGSADEDSTNNNNGDDDGGGGGGTSPRRRVATTRQRSCGVKVVHASLKAWRCLVSGYSFGIAAIHETQAELESCIVLNAVNGYTVDESRCHLRHCGADTAHVGIFALNGSRVVAEGTPHVVGVGACGRTPPPLLCGGVPAVYGGDVYGLECQASEMTCTGITVLRGRDCGFNAYNGSELRLHKCLVAMSPTDAASYVFQQPSTAAPLSSAAAAAAAAAGDGTAGSWTRHLRLDRPLSGAQDRGGVARGGSDAEDASNSNDAGVDHEAAAAAAAPVAAARPSITAGRATPAVRTSGVKVWSGSRCYAYDTEVRCATFGFASLGPSTVLEAHRCAAKHVVNGFTSDGGALRLIQCSASSNHVGVYVLSHAHCVVQRGSYTAKKYGIECRSGVLTLQGHVRLHGFSRIGLYLYDGAHCEADADCVLDIHAVKHTAPSLASLAAAATTSGASATSVGPQQQQQQQPSSTVSTASLCGPEDATNVADLLPACIALDEATAQLPQVVLGGGARCGITCGDGATGYIGKCIVHDCTVVGVNVFSGAHLTLANALVLCAQQYAVVVHVGGVCRILRTAGGDDDDTGEEDVSEEGDDGDDGEGGGSGARDKRRRGSRGVGAAVQAAVRRLFASVTRVTMAPWRAALQWESARQPRSAAPSSQPQPTASTGPGGRRPSSAVVAATAAAAAAATASLQRSSAAASSRRRATARCAMSALSADAAPPAALDGGAAAAAAAADDRDDGGDIGGHRVVAPSRGRSSRRRLRWLRTAPLVTAGAATAPAAAAAAGPASTSADATPAISSVALPAIARPVLCGSCVVRGSCAMERVVLRPTSHMPWRQACPGRGGGRGGERRDGESVACTDDDDDDEDKDATDADGRVSPSVPRVAQRLLRQSPGIHVCQQGVLSLVDSVLDASLAAQPHLGDAAPSPSSPRPPVTAIITCEGPYARLHLDHVRVTRDAADDAEDVAAACEGRCGAAAAAATTAAAWATVPLLLLSLLDGAQGTVHMVGTALGEWPFDDGDGDGDGDDGGAATDAAAPLSLVRLDAARNVGVMLRATGDALAELTYTSLSAVLASQRAMVRLEHSTVVGTSPITLGSGGFASLMFCRVIGGLRAGPASPAARVVGDGELSLYRSSVWTLSAGAAVECVDGGTVRAIESEQESLVACEELLDGSPSHDGSSALSPSQQQQQQQQQQQ</sequence>
<feature type="compositionally biased region" description="Polar residues" evidence="1">
    <location>
        <begin position="2486"/>
        <end position="2495"/>
    </location>
</feature>